<dbReference type="InterPro" id="IPR003000">
    <property type="entry name" value="Sirtuin"/>
</dbReference>
<keyword evidence="3" id="KW-0479">Metal-binding</keyword>
<keyword evidence="4" id="KW-0862">Zinc</keyword>
<dbReference type="GeneID" id="94294400"/>
<dbReference type="Gene3D" id="3.30.1600.10">
    <property type="entry name" value="SIR2/SIRT2 'Small Domain"/>
    <property type="match status" value="2"/>
</dbReference>
<dbReference type="SUPFAM" id="SSF52467">
    <property type="entry name" value="DHS-like NAD/FAD-binding domain"/>
    <property type="match status" value="1"/>
</dbReference>
<dbReference type="EMBL" id="AUWU02000001">
    <property type="protein sequence ID" value="KAH0577029.1"/>
    <property type="molecule type" value="Genomic_DNA"/>
</dbReference>
<keyword evidence="2" id="KW-0808">Transferase</keyword>
<proteinExistence type="predicted"/>
<sequence>MIFISNMSQFPRIKIFLNHLMNPEITFSAILGAGISVSSGLSAFRSTNSIFQKMQVEYESWPEKSTEIDSFLQYAFSVKCLLNDPRVHYRVLSKFDSSTHDKLIIPSISHCFLSYLCEIDRIDRIISQNIDNLEYYSGITNHLKNRHIPAHGEFFNNLVCPNSMCSGFQLNIQLRNLDTDIESIKNQVFTSNFHQHLLRNSHNRQFFQLDSDLKINENAVLFDKQLLQSILLDNAVPMCQFCGCALKSNMVLYGEEIQVKKQHLETILRRSQSILIIGTSMNVFPINALVLNTAGKVSVHFVAKDINFQKYLSQRLISEKKVIYDLILRKYNVIKYKNSEKHKQLLIGASNGKITSDEDINNSINHVTPLVCFHKGNIDNFVLEVLKHCPDAKTRVYEIFEESKKKVELCETRNYIEWADNYIIYKSVKYIIKQVILIIPELWIPDSVIYKYNEKYCNICVCTEQQIELIKFRYQDLVIQSYSLDGVLIIEDTRYICNDEKLDEICYKPINGHYASYCVGYNAYDLMFGEYIEELDPWSSNFLGYQKKLVYYEKTDFFTYSGVYRNYLTIKGISDTDIKEYFKKNMVVLESKNLIIVK</sequence>
<dbReference type="GO" id="GO:0017136">
    <property type="term" value="F:histone deacetylase activity, NAD-dependent"/>
    <property type="evidence" value="ECO:0007669"/>
    <property type="project" value="TreeGrafter"/>
</dbReference>
<evidence type="ECO:0000256" key="1">
    <source>
        <dbReference type="ARBA" id="ARBA00001947"/>
    </source>
</evidence>
<dbReference type="InterPro" id="IPR026590">
    <property type="entry name" value="Ssirtuin_cat_dom"/>
</dbReference>
<dbReference type="AlphaFoldDB" id="A0A9P8LZD7"/>
<dbReference type="KEGG" id="ssao:94294400"/>
<comment type="cofactor">
    <cofactor evidence="1">
        <name>Zn(2+)</name>
        <dbReference type="ChEBI" id="CHEBI:29105"/>
    </cofactor>
</comment>
<evidence type="ECO:0000256" key="4">
    <source>
        <dbReference type="ARBA" id="ARBA00022833"/>
    </source>
</evidence>
<dbReference type="Proteomes" id="UP000018208">
    <property type="component" value="Unassembled WGS sequence"/>
</dbReference>
<evidence type="ECO:0000313" key="8">
    <source>
        <dbReference type="EMBL" id="KAH0577029.1"/>
    </source>
</evidence>
<feature type="domain" description="Deacetylase sirtuin-type" evidence="7">
    <location>
        <begin position="6"/>
        <end position="384"/>
    </location>
</feature>
<evidence type="ECO:0000313" key="9">
    <source>
        <dbReference type="Proteomes" id="UP000018208"/>
    </source>
</evidence>
<evidence type="ECO:0000259" key="7">
    <source>
        <dbReference type="PROSITE" id="PS50305"/>
    </source>
</evidence>
<dbReference type="PANTHER" id="PTHR11085:SF6">
    <property type="entry name" value="NAD-DEPENDENT PROTEIN DEACETYLASE SIRTUIN-2"/>
    <property type="match status" value="1"/>
</dbReference>
<dbReference type="GO" id="GO:0005634">
    <property type="term" value="C:nucleus"/>
    <property type="evidence" value="ECO:0007669"/>
    <property type="project" value="TreeGrafter"/>
</dbReference>
<dbReference type="RefSeq" id="XP_067767802.1">
    <property type="nucleotide sequence ID" value="XM_067904320.1"/>
</dbReference>
<comment type="caution">
    <text evidence="8">The sequence shown here is derived from an EMBL/GenBank/DDBJ whole genome shotgun (WGS) entry which is preliminary data.</text>
</comment>
<evidence type="ECO:0000256" key="5">
    <source>
        <dbReference type="ARBA" id="ARBA00023027"/>
    </source>
</evidence>
<dbReference type="GO" id="GO:0070403">
    <property type="term" value="F:NAD+ binding"/>
    <property type="evidence" value="ECO:0007669"/>
    <property type="project" value="InterPro"/>
</dbReference>
<dbReference type="PANTHER" id="PTHR11085">
    <property type="entry name" value="NAD-DEPENDENT PROTEIN DEACYLASE SIRTUIN-5, MITOCHONDRIAL-RELATED"/>
    <property type="match status" value="1"/>
</dbReference>
<dbReference type="GO" id="GO:0046872">
    <property type="term" value="F:metal ion binding"/>
    <property type="evidence" value="ECO:0007669"/>
    <property type="project" value="UniProtKB-KW"/>
</dbReference>
<evidence type="ECO:0000256" key="3">
    <source>
        <dbReference type="ARBA" id="ARBA00022723"/>
    </source>
</evidence>
<keyword evidence="5" id="KW-0520">NAD</keyword>
<dbReference type="PROSITE" id="PS50305">
    <property type="entry name" value="SIRTUIN"/>
    <property type="match status" value="1"/>
</dbReference>
<accession>A0A9P8LZD7</accession>
<name>A0A9P8LZD7_9EUKA</name>
<evidence type="ECO:0000256" key="2">
    <source>
        <dbReference type="ARBA" id="ARBA00022679"/>
    </source>
</evidence>
<protein>
    <submittedName>
        <fullName evidence="8">Sir2 family protein</fullName>
    </submittedName>
</protein>
<dbReference type="OrthoDB" id="420264at2759"/>
<evidence type="ECO:0000256" key="6">
    <source>
        <dbReference type="PROSITE-ProRule" id="PRU00236"/>
    </source>
</evidence>
<dbReference type="InterPro" id="IPR029035">
    <property type="entry name" value="DHS-like_NAD/FAD-binding_dom"/>
</dbReference>
<dbReference type="Pfam" id="PF02146">
    <property type="entry name" value="SIR2"/>
    <property type="match status" value="1"/>
</dbReference>
<reference evidence="8 9" key="1">
    <citation type="journal article" date="2014" name="PLoS Genet.">
        <title>The Genome of Spironucleus salmonicida Highlights a Fish Pathogen Adapted to Fluctuating Environments.</title>
        <authorList>
            <person name="Xu F."/>
            <person name="Jerlstrom-Hultqvist J."/>
            <person name="Einarsson E."/>
            <person name="Astvaldsson A."/>
            <person name="Svard S.G."/>
            <person name="Andersson J.O."/>
        </authorList>
    </citation>
    <scope>NUCLEOTIDE SEQUENCE [LARGE SCALE GENOMIC DNA]</scope>
    <source>
        <strain evidence="8 9">ATCC 50377</strain>
    </source>
</reference>
<organism evidence="8 9">
    <name type="scientific">Spironucleus salmonicida</name>
    <dbReference type="NCBI Taxonomy" id="348837"/>
    <lineage>
        <taxon>Eukaryota</taxon>
        <taxon>Metamonada</taxon>
        <taxon>Diplomonadida</taxon>
        <taxon>Hexamitidae</taxon>
        <taxon>Hexamitinae</taxon>
        <taxon>Spironucleus</taxon>
    </lineage>
</organism>
<dbReference type="InterPro" id="IPR050134">
    <property type="entry name" value="NAD-dep_sirtuin_deacylases"/>
</dbReference>
<comment type="caution">
    <text evidence="6">Lacks conserved residue(s) required for the propagation of feature annotation.</text>
</comment>
<gene>
    <name evidence="8" type="ORF">SS50377_20377</name>
</gene>
<keyword evidence="9" id="KW-1185">Reference proteome</keyword>
<dbReference type="Gene3D" id="3.40.50.1220">
    <property type="entry name" value="TPP-binding domain"/>
    <property type="match status" value="2"/>
</dbReference>
<dbReference type="InterPro" id="IPR026591">
    <property type="entry name" value="Sirtuin_cat_small_dom_sf"/>
</dbReference>